<reference evidence="11 12" key="1">
    <citation type="submission" date="2024-12" db="EMBL/GenBank/DDBJ databases">
        <title>Forecasting of Potato common scab and diversities of Pathogenic streptomyces spp. in china.</title>
        <authorList>
            <person name="Handique U."/>
            <person name="Wu J."/>
        </authorList>
    </citation>
    <scope>NUCLEOTIDE SEQUENCE [LARGE SCALE GENOMIC DNA]</scope>
    <source>
        <strain evidence="11 12">ZRIMU1530</strain>
    </source>
</reference>
<gene>
    <name evidence="11" type="ORF">ACKI18_31950</name>
</gene>
<evidence type="ECO:0000313" key="11">
    <source>
        <dbReference type="EMBL" id="MFM9613290.1"/>
    </source>
</evidence>
<keyword evidence="6" id="KW-1278">Translocase</keyword>
<dbReference type="InterPro" id="IPR025302">
    <property type="entry name" value="DrrA1/2-like_C"/>
</dbReference>
<dbReference type="Pfam" id="PF13732">
    <property type="entry name" value="DrrA1-3_C"/>
    <property type="match status" value="1"/>
</dbReference>
<dbReference type="InterPro" id="IPR027417">
    <property type="entry name" value="P-loop_NTPase"/>
</dbReference>
<keyword evidence="8" id="KW-0046">Antibiotic resistance</keyword>
<evidence type="ECO:0000256" key="2">
    <source>
        <dbReference type="ARBA" id="ARBA00022448"/>
    </source>
</evidence>
<comment type="caution">
    <text evidence="11">The sequence shown here is derived from an EMBL/GenBank/DDBJ whole genome shotgun (WGS) entry which is preliminary data.</text>
</comment>
<dbReference type="PANTHER" id="PTHR42711:SF19">
    <property type="entry name" value="DOXORUBICIN RESISTANCE ATP-BINDING PROTEIN DRRA"/>
    <property type="match status" value="1"/>
</dbReference>
<protein>
    <submittedName>
        <fullName evidence="11">ATP-binding cassette domain-containing protein</fullName>
    </submittedName>
</protein>
<evidence type="ECO:0000256" key="3">
    <source>
        <dbReference type="ARBA" id="ARBA00022475"/>
    </source>
</evidence>
<dbReference type="PANTHER" id="PTHR42711">
    <property type="entry name" value="ABC TRANSPORTER ATP-BINDING PROTEIN"/>
    <property type="match status" value="1"/>
</dbReference>
<keyword evidence="5 11" id="KW-0067">ATP-binding</keyword>
<keyword evidence="4" id="KW-0547">Nucleotide-binding</keyword>
<dbReference type="InterPro" id="IPR017871">
    <property type="entry name" value="ABC_transporter-like_CS"/>
</dbReference>
<dbReference type="Gene3D" id="3.40.50.300">
    <property type="entry name" value="P-loop containing nucleotide triphosphate hydrolases"/>
    <property type="match status" value="1"/>
</dbReference>
<dbReference type="Proteomes" id="UP001631957">
    <property type="component" value="Unassembled WGS sequence"/>
</dbReference>
<evidence type="ECO:0000256" key="5">
    <source>
        <dbReference type="ARBA" id="ARBA00022840"/>
    </source>
</evidence>
<dbReference type="EMBL" id="JBJVNI010000019">
    <property type="protein sequence ID" value="MFM9613290.1"/>
    <property type="molecule type" value="Genomic_DNA"/>
</dbReference>
<proteinExistence type="inferred from homology"/>
<keyword evidence="12" id="KW-1185">Reference proteome</keyword>
<evidence type="ECO:0000259" key="10">
    <source>
        <dbReference type="PROSITE" id="PS50893"/>
    </source>
</evidence>
<sequence length="341" mass="36742">MKRTDINLNGGGSAVTVRGLVKHYGETKALDGVDLEVREGTVRGVLGPNGAGKTTLVRILSTLLRPDAGDATVAGYDVLRQPRQLRRVIGLTGQYASVDEKLPGWENLYMIGRLLDLSRKDARARADELLERFSLTEAARRPAKTYSGGMRRRLDLAASMIGSPAVLFLDEPTTGLDPRTRNEVWDEVKRMVGDGVTVLLTTQYMEEAEQLASELTVVDRGKVVAEGRVDELKAKVGGRTLRVKPLETAELDPLARMLDDLGITGLAQTTVDAQSGTLLVPILSDEQLTAVVGAVTARGITISSISTELPSLDEVFLSITGHRASAAQDSLPTESREEVAV</sequence>
<evidence type="ECO:0000256" key="1">
    <source>
        <dbReference type="ARBA" id="ARBA00004413"/>
    </source>
</evidence>
<keyword evidence="2" id="KW-0813">Transport</keyword>
<evidence type="ECO:0000256" key="6">
    <source>
        <dbReference type="ARBA" id="ARBA00022967"/>
    </source>
</evidence>
<comment type="similarity">
    <text evidence="9">Belongs to the ABC transporter superfamily. Drug exporter-1 (DrugE1) (TC 3.A.1.105) family.</text>
</comment>
<keyword evidence="7" id="KW-0472">Membrane</keyword>
<name>A0ABW9I1V3_9ACTN</name>
<dbReference type="NCBIfam" id="TIGR01188">
    <property type="entry name" value="drrA"/>
    <property type="match status" value="1"/>
</dbReference>
<dbReference type="RefSeq" id="WP_055719575.1">
    <property type="nucleotide sequence ID" value="NZ_JBJVNI010000019.1"/>
</dbReference>
<organism evidence="11 12">
    <name type="scientific">Streptomyces niveiscabiei</name>
    <dbReference type="NCBI Taxonomy" id="164115"/>
    <lineage>
        <taxon>Bacteria</taxon>
        <taxon>Bacillati</taxon>
        <taxon>Actinomycetota</taxon>
        <taxon>Actinomycetes</taxon>
        <taxon>Kitasatosporales</taxon>
        <taxon>Streptomycetaceae</taxon>
        <taxon>Streptomyces</taxon>
    </lineage>
</organism>
<dbReference type="GO" id="GO:0005524">
    <property type="term" value="F:ATP binding"/>
    <property type="evidence" value="ECO:0007669"/>
    <property type="project" value="UniProtKB-KW"/>
</dbReference>
<evidence type="ECO:0000313" key="12">
    <source>
        <dbReference type="Proteomes" id="UP001631957"/>
    </source>
</evidence>
<evidence type="ECO:0000256" key="4">
    <source>
        <dbReference type="ARBA" id="ARBA00022741"/>
    </source>
</evidence>
<dbReference type="PROSITE" id="PS00211">
    <property type="entry name" value="ABC_TRANSPORTER_1"/>
    <property type="match status" value="1"/>
</dbReference>
<dbReference type="InterPro" id="IPR003439">
    <property type="entry name" value="ABC_transporter-like_ATP-bd"/>
</dbReference>
<dbReference type="SUPFAM" id="SSF52540">
    <property type="entry name" value="P-loop containing nucleoside triphosphate hydrolases"/>
    <property type="match status" value="1"/>
</dbReference>
<feature type="domain" description="ABC transporter" evidence="10">
    <location>
        <begin position="15"/>
        <end position="245"/>
    </location>
</feature>
<dbReference type="InterPro" id="IPR003593">
    <property type="entry name" value="AAA+_ATPase"/>
</dbReference>
<keyword evidence="3" id="KW-1003">Cell membrane</keyword>
<dbReference type="PROSITE" id="PS50893">
    <property type="entry name" value="ABC_TRANSPORTER_2"/>
    <property type="match status" value="1"/>
</dbReference>
<dbReference type="Pfam" id="PF00005">
    <property type="entry name" value="ABC_tran"/>
    <property type="match status" value="1"/>
</dbReference>
<evidence type="ECO:0000256" key="7">
    <source>
        <dbReference type="ARBA" id="ARBA00023136"/>
    </source>
</evidence>
<accession>A0ABW9I1V3</accession>
<dbReference type="InterPro" id="IPR005894">
    <property type="entry name" value="DrrA"/>
</dbReference>
<dbReference type="SMART" id="SM00382">
    <property type="entry name" value="AAA"/>
    <property type="match status" value="1"/>
</dbReference>
<comment type="subcellular location">
    <subcellularLocation>
        <location evidence="1">Cell membrane</location>
        <topology evidence="1">Peripheral membrane protein</topology>
        <orientation evidence="1">Cytoplasmic side</orientation>
    </subcellularLocation>
</comment>
<evidence type="ECO:0000256" key="9">
    <source>
        <dbReference type="ARBA" id="ARBA00049985"/>
    </source>
</evidence>
<evidence type="ECO:0000256" key="8">
    <source>
        <dbReference type="ARBA" id="ARBA00023251"/>
    </source>
</evidence>
<dbReference type="InterPro" id="IPR050763">
    <property type="entry name" value="ABC_transporter_ATP-binding"/>
</dbReference>